<feature type="compositionally biased region" description="Basic and acidic residues" evidence="3">
    <location>
        <begin position="2775"/>
        <end position="2823"/>
    </location>
</feature>
<feature type="compositionally biased region" description="Basic and acidic residues" evidence="3">
    <location>
        <begin position="2886"/>
        <end position="2902"/>
    </location>
</feature>
<feature type="region of interest" description="Disordered" evidence="3">
    <location>
        <begin position="3787"/>
        <end position="3825"/>
    </location>
</feature>
<feature type="region of interest" description="Disordered" evidence="3">
    <location>
        <begin position="1549"/>
        <end position="1586"/>
    </location>
</feature>
<feature type="compositionally biased region" description="Polar residues" evidence="3">
    <location>
        <begin position="1549"/>
        <end position="1568"/>
    </location>
</feature>
<dbReference type="PRINTS" id="PR00633">
    <property type="entry name" value="RCCNDNSATION"/>
</dbReference>
<dbReference type="Proteomes" id="UP001281761">
    <property type="component" value="Unassembled WGS sequence"/>
</dbReference>
<dbReference type="PROSITE" id="PS50012">
    <property type="entry name" value="RCC1_3"/>
    <property type="match status" value="4"/>
</dbReference>
<dbReference type="InterPro" id="IPR000408">
    <property type="entry name" value="Reg_chr_condens"/>
</dbReference>
<evidence type="ECO:0000256" key="3">
    <source>
        <dbReference type="SAM" id="MobiDB-lite"/>
    </source>
</evidence>
<evidence type="ECO:0000313" key="5">
    <source>
        <dbReference type="Proteomes" id="UP001281761"/>
    </source>
</evidence>
<feature type="region of interest" description="Disordered" evidence="3">
    <location>
        <begin position="737"/>
        <end position="1125"/>
    </location>
</feature>
<dbReference type="PROSITE" id="PS00626">
    <property type="entry name" value="RCC1_2"/>
    <property type="match status" value="1"/>
</dbReference>
<feature type="compositionally biased region" description="Basic and acidic residues" evidence="3">
    <location>
        <begin position="777"/>
        <end position="825"/>
    </location>
</feature>
<feature type="region of interest" description="Disordered" evidence="3">
    <location>
        <begin position="334"/>
        <end position="396"/>
    </location>
</feature>
<keyword evidence="5" id="KW-1185">Reference proteome</keyword>
<feature type="compositionally biased region" description="Basic and acidic residues" evidence="3">
    <location>
        <begin position="366"/>
        <end position="377"/>
    </location>
</feature>
<feature type="compositionally biased region" description="Basic and acidic residues" evidence="3">
    <location>
        <begin position="2910"/>
        <end position="3108"/>
    </location>
</feature>
<feature type="region of interest" description="Disordered" evidence="3">
    <location>
        <begin position="2100"/>
        <end position="2129"/>
    </location>
</feature>
<feature type="compositionally biased region" description="Polar residues" evidence="3">
    <location>
        <begin position="3966"/>
        <end position="3978"/>
    </location>
</feature>
<feature type="repeat" description="RCC1" evidence="2">
    <location>
        <begin position="3852"/>
        <end position="3903"/>
    </location>
</feature>
<organism evidence="4 5">
    <name type="scientific">Blattamonas nauphoetae</name>
    <dbReference type="NCBI Taxonomy" id="2049346"/>
    <lineage>
        <taxon>Eukaryota</taxon>
        <taxon>Metamonada</taxon>
        <taxon>Preaxostyla</taxon>
        <taxon>Oxymonadida</taxon>
        <taxon>Blattamonas</taxon>
    </lineage>
</organism>
<feature type="repeat" description="RCC1" evidence="2">
    <location>
        <begin position="3755"/>
        <end position="3851"/>
    </location>
</feature>
<feature type="compositionally biased region" description="Basic and acidic residues" evidence="3">
    <location>
        <begin position="737"/>
        <end position="764"/>
    </location>
</feature>
<protein>
    <recommendedName>
        <fullName evidence="6">HECT-type E3 ubiquitin transferase</fullName>
    </recommendedName>
</protein>
<evidence type="ECO:0000256" key="2">
    <source>
        <dbReference type="PROSITE-ProRule" id="PRU00235"/>
    </source>
</evidence>
<feature type="compositionally biased region" description="Basic and acidic residues" evidence="3">
    <location>
        <begin position="885"/>
        <end position="1052"/>
    </location>
</feature>
<dbReference type="Pfam" id="PF13540">
    <property type="entry name" value="RCC1_2"/>
    <property type="match status" value="4"/>
</dbReference>
<sequence length="4185" mass="465349">MANPNWSPEILDLFETSGAKATSLELFYDFFGSESMMHNVFVARKKKDLLKANLAGVLDISDEKAQEIADAIFRLASPSTAPNLPTVIRLLTNALYGRKDDITESFCYEFLHLVPVVADCAEIQDLDARSLYQALNSKLHDLTESDNHLFVTLLHAVLLRLVQRENNRYISPQNETIQILLNFLSSPTTQRPELLIIVARSIETLVRDDSQCQRIFDVNSGPTLCLDAIQKWLPENQFGICHYLTLSILSSFRKNPANIDLVKDSNPASLFLQCYCASSSFPSSEIDALKANYPHQENQDAIFDVIISQHEKVGIHVNDMDIADVEDWLGHKHQVSAGSEEDEDSQETSRSSNSTSQKQELPETPDSPHKDEQKSTELNENNQDDSQESEPAPLNPTIPTLTERWLLCSSSAAVLALIHQVEAHPVDILSKITNYTLHACCTLNIFEFPLSENITPSSQLPFSHKHQFHFRAATAVSSLTKIIGESLFTVIIEQLKYTLSYSHHSARSLFAAVSFIVASCSFIDDKDGEKTLETTQAELILSKFLLSGGIPIVADVFSTLAMVGSIQLTDNDPNHLNISAYLEDVTSLSPFTLSPTIFNESTLSRSQLNYILTLYSLQVSASAVSVLSLVSGHHSTIDNIIHDSSIVPTLIKLIHFLRVPAQESFTNGPDLTPTKKILLKHSQQLLSSLSDTIHVTSFTKHFLNSNATTALVELLEDTAEFIWVASIRKTQAKIQKQRELEQKEEEERKMEEERRAEEERKANEAEILESTSEDTLVEEKKEEETAVEEEKKEEETAVEEEKKEEVEPEGEKKEEETPADEKKETTEEEKEETPAEEKKEEEAAAEEVKEENAETEQKETTEGEKIEETAGEEKKEEAEPEGEKEEAPTEEEKKEEAAVEEKKEETPAEEKKEEETAVEEKKEEETPTEEKKEEETAVEEEKKKEAEQEGEKKEEETPMEEKKEEEAAVEEKKEEAPTEEKKEEETPAEEKKEEETASEEKKEEAESEGEKKEEETPTEEKKEEETVEEKKDEAPTEEEKKDEIPAEEKKEEETEDIDRLQGGGEADSEDDDEAEPLEQSDNHPPPHTPTDRFADTTPITSDSNQQAIQQLEQQAQEAEDVEVEDPEITEAKQLLSDILNIAGVLLDDSIGLPEEGSMQDDHLHTAAHQSALATLLSHSLTNPLLIVASSFPCLKTHLVGNVNQNKTEKKGEKNPIELIDPTSLNGLARMLLCHFSKLLLPSLISVLARVLNEHMTIKSDEDTAPVKKSEDDFFALIHSLTHPQHVSDEIPEVKFFEETEVNVDDLPSEMILLFSLLPTAFSLFSQTMTDIVSRMSFIRCGGVPVLLTFYQFTNSIQASIKKQNPVRDTEILEFCQSIQINIMSLLSSLSSQLIQPLLIFIQSAPLPAVFEHPFLFSLVFKIASNSANHTTLQLCSGASIIANLIVSFEKVLIRQSSPDTLVDLSPNLMLSLSLLCDTLFVLGQSSPVVLQEVLSLQLPQYLMSITRRLPSPPSLDMGYLSSSLLCPNQLPHALTGLLSSKSTPMLIQNSVPNSPQKPFTPRQTNPVSTRRHRDSVASSATRRSQQQHNPFLLLSLLQPLHCNQEGIKTQAPLIPSSQTLASLTEKSTVTASATTMHLIALLSLFGEPLMDLILKEKEQIPKHPSDIPLRSSSLLLILHAAIASFNAEQQAEHQSSTQPAHAAFIPSVIKTLILTLSQHLPRSFESLVDTKKSGSSETKSTRIKVQQSLSPSNAIVNICLDILSTILTPPLPTGPGAQSSNNPNLMTALSAGLIHPLALIATGSVECLGSKYGQSLTEEKTHDAYQNPFSTGPICQCSGCTELKMKAFNLLVQTESLCVPSFTNLIHSVNAVGQGRFGLTLPQSEADSDESQEKKAPLPISLFSSLQNCDKTILSTASVIVAEQIIRLFQILQQTAQHDNESHGYAMFLHSYGNTNRPDRSESKFNKQLQTASFLSELVHTACKSQRWLVNNGFAQRFVKKSDPPKFPPSHAFLSTFSSTIVPILIQILSTTSILDDKLSQEELIEKMNDSMFIFHLIVSFQQNSNFVQLVLDNNGPLVFFTLLSSLFTLNETRYVTEHTETQSYEAMPSPVPDASQTPLSPFEGDGTTSAQDLESLQPIKQSTQCSYSEDAFVRCACDVLKVLVILFHSSIQHHQSQDSVTSTDAFLVFFVQLIRLFSLRSLPTFHGKPSDLTISTIVATLRSTLTQNLFVFVAENNLQPTRANSMASTRSSLATPKNVRSPFGESLASSLDTIVTLSCVMIQYLQIKAVPLCLTILDAPDKLSLSPSLIGIPVEAQPKIIHILIQSTLTVLNAIISQQAEKIESVGRSGGVSVLLNVIRESGRLNEWQMSGLEDIFQEKKPRPNHQLSPLVESTIPDIIDVIASEIETGNVEGESEPAKQPSEAEDPFEVAPVDMLAGSISSSVLATLISSGNKSWSEEVVSYFVRGQEDKETEENLHSVEALTRMAVRMLAVTIDESKTAMAGIVEKVDVEEQEDKMDEVEKDDQEENESVKEDNKTDDDEQHVDEDIPEKLSQTSQDIPDTPAENQKTDEEEKEQAEEQKEEDEKKEEETPVEEKKDETPEEEKEEKKEEKTETEQKETTEEEKEETVVEEKKEEADPEGEIKEEAAVEEEKDEAPVEEKKEEETPEGEKKDEEAAIEEEKKEETPSEEKKEEETPAEEKKEDETAVEEKKEEEKAETEGEKEETAVEEKKDEAPPEEEKKEETAVEEKKEEETPAEEKKEEETAVEETQVEEKKDEAPTEEEKKDKVPAEEERKDEAPTEEEKKDEAPAEGEKEKPSESTEETEDIDRLQGGGDPDSEAEGDQPEQTEEQPKTEEVKEEEKKEEGEQTAKEIIESLPLADDNERFDTVLIDKKKPETSEESEQKEEEKKEEAPAEEEKKEEETATEEKKEEAEAEGEKKEEETPEEEKKEDSGVAEEEKKEDETAVEEKKEEEKAETEGEKEETVVEEKKEETPAEEEKKEEETAVEEKKEDEAPVEEKKEESSESKEETAAEEKKEDAEPEGEKKEEEAAVEEKKKEEAPAEETKEQQPDEAKEDNIPTDEENKVEEKKEEESAEEEKKVEETTIDDTQKEDDDKQEQTEVSEESKEDVQQETKDEQEDNKDDVSQESKEETVKEEKSGSESTADEEREEKTSQSTKSSHSSHHSSTPKKLPTTKKAAIIEWTPSPVDTDEATNGVSSVIAILLGLGQSAIPHLMKQASTIITDLDRSVETILSNPDALDNDNNFFNSVFFTRLELQLCVLMYVLSTYVSDTLSLPLRTSPAPSGTSSPQVLSPTTHPHRRRQISTNKLSSTLKEEEKNNTDWLVEIVEKRFAQLFVSGGVNVWLRLLKRVAELVVIFRTVVSRKEAAAKNPTEEQPSSLTSHINTQIRPIHAVLSQLHYSLTTQQTSPLPQLTILNQLASALTVLITSYPSSPVSFVIQRKATQGNAAMSRTMTSARPRSPTITSSATSNYVPQVSTFNIDSEHPIFNCFQFIVPVVAVLLRFKPRAPVPAPMKLTQLLAQTPMQTLLQQTNTNKRVASTSSLFASANLDLLTAIEDIRDKTTSGMAMLLRDATEWEQDEKHPDPLELEPIQLPDLSADPASPEKPGGLGLTISVPSETSRWDLLSTEGTSRFVSVAQCIDPDTNELLTCAITADTNQLVFINETGEPFIVDLAMDKFDEADSFDEIQNPAFTFYDEENIASHSQSKTVKFVDVRAGHHHFVALTEDGQVLSYGDNSNGECGRGERKIRVGWGFVDFVDEKRPQPKGQTTPASRSTNKPGSDGPTPTAVTVRRSGQTAEKGIDKTVRIKSIASGIHHTVCVSDNNRVFAWGLNTNGQLGLGDTITRYNPVELTDAKLTVLYQTSDGREKEVQAEEEIKRETDFERRATKQAFNSPSLLRGFNTSPSRSGHNPQLNLTHVSTRSTVTSVSPTRSREGSVANATSARNASRQNPHGVFGRHKIVQVAAGAAHTLFLSQNGDVLVTGKNLVGQLGVTTSIVCSSQLTPFKLPSLSFASSQPASQTTVSCVYAGSYHSACLTSTGEVFLWGMNNNGQIGIRSNKIGHAMMPQLVSQFVTGRESCVSVALGHESTAIMTSSGRILMCGKGSMEIGKSEDEKAFINKNTSFVDMTATIQTTTESTMTRGMKVIGGRCNMTFLVE</sequence>
<feature type="compositionally biased region" description="Acidic residues" evidence="3">
    <location>
        <begin position="2512"/>
        <end position="2531"/>
    </location>
</feature>
<feature type="compositionally biased region" description="Basic and acidic residues" evidence="3">
    <location>
        <begin position="2591"/>
        <end position="2602"/>
    </location>
</feature>
<feature type="compositionally biased region" description="Basic and acidic residues" evidence="3">
    <location>
        <begin position="3148"/>
        <end position="3165"/>
    </location>
</feature>
<feature type="repeat" description="RCC1" evidence="2">
    <location>
        <begin position="4005"/>
        <end position="4067"/>
    </location>
</feature>
<evidence type="ECO:0008006" key="6">
    <source>
        <dbReference type="Google" id="ProtNLM"/>
    </source>
</evidence>
<evidence type="ECO:0000313" key="4">
    <source>
        <dbReference type="EMBL" id="KAK2962772.1"/>
    </source>
</evidence>
<accession>A0ABQ9YG82</accession>
<feature type="compositionally biased region" description="Polar residues" evidence="3">
    <location>
        <begin position="3307"/>
        <end position="3322"/>
    </location>
</feature>
<feature type="compositionally biased region" description="Basic and acidic residues" evidence="3">
    <location>
        <begin position="2854"/>
        <end position="2878"/>
    </location>
</feature>
<dbReference type="PANTHER" id="PTHR45622">
    <property type="entry name" value="UBIQUITIN-PROTEIN LIGASE E3A-RELATED"/>
    <property type="match status" value="1"/>
</dbReference>
<feature type="compositionally biased region" description="Basic and acidic residues" evidence="3">
    <location>
        <begin position="3118"/>
        <end position="3140"/>
    </location>
</feature>
<feature type="compositionally biased region" description="Basic and acidic residues" evidence="3">
    <location>
        <begin position="2658"/>
        <end position="2767"/>
    </location>
</feature>
<feature type="compositionally biased region" description="Polar residues" evidence="3">
    <location>
        <begin position="3793"/>
        <end position="3806"/>
    </location>
</feature>
<feature type="compositionally biased region" description="Basic and acidic residues" evidence="3">
    <location>
        <begin position="832"/>
        <end position="877"/>
    </location>
</feature>
<name>A0ABQ9YG82_9EUKA</name>
<keyword evidence="1" id="KW-0677">Repeat</keyword>
<feature type="compositionally biased region" description="Low complexity" evidence="3">
    <location>
        <begin position="3944"/>
        <end position="3958"/>
    </location>
</feature>
<feature type="region of interest" description="Disordered" evidence="3">
    <location>
        <begin position="3475"/>
        <end position="3494"/>
    </location>
</feature>
<feature type="region of interest" description="Disordered" evidence="3">
    <location>
        <begin position="3603"/>
        <end position="3636"/>
    </location>
</feature>
<gene>
    <name evidence="4" type="ORF">BLNAU_2205</name>
</gene>
<feature type="compositionally biased region" description="Acidic residues" evidence="3">
    <location>
        <begin position="2573"/>
        <end position="2590"/>
    </location>
</feature>
<feature type="compositionally biased region" description="Basic and acidic residues" evidence="3">
    <location>
        <begin position="2609"/>
        <end position="2623"/>
    </location>
</feature>
<dbReference type="Gene3D" id="2.130.10.30">
    <property type="entry name" value="Regulator of chromosome condensation 1/beta-lactamase-inhibitor protein II"/>
    <property type="match status" value="2"/>
</dbReference>
<feature type="region of interest" description="Disordered" evidence="3">
    <location>
        <begin position="2508"/>
        <end position="3201"/>
    </location>
</feature>
<feature type="compositionally biased region" description="Low complexity" evidence="3">
    <location>
        <begin position="348"/>
        <end position="359"/>
    </location>
</feature>
<proteinExistence type="predicted"/>
<feature type="compositionally biased region" description="Basic and acidic residues" evidence="3">
    <location>
        <begin position="2630"/>
        <end position="2650"/>
    </location>
</feature>
<feature type="compositionally biased region" description="Polar residues" evidence="3">
    <location>
        <begin position="3921"/>
        <end position="3943"/>
    </location>
</feature>
<feature type="region of interest" description="Disordered" evidence="3">
    <location>
        <begin position="3921"/>
        <end position="3980"/>
    </location>
</feature>
<feature type="compositionally biased region" description="Acidic residues" evidence="3">
    <location>
        <begin position="2840"/>
        <end position="2853"/>
    </location>
</feature>
<feature type="compositionally biased region" description="Low complexity" evidence="3">
    <location>
        <begin position="1105"/>
        <end position="1116"/>
    </location>
</feature>
<feature type="compositionally biased region" description="Acidic residues" evidence="3">
    <location>
        <begin position="1066"/>
        <end position="1078"/>
    </location>
</feature>
<dbReference type="SUPFAM" id="SSF50985">
    <property type="entry name" value="RCC1/BLIP-II"/>
    <property type="match status" value="1"/>
</dbReference>
<feature type="compositionally biased region" description="Polar residues" evidence="3">
    <location>
        <begin position="1576"/>
        <end position="1586"/>
    </location>
</feature>
<dbReference type="InterPro" id="IPR051709">
    <property type="entry name" value="Ub-ligase/GTPase-reg"/>
</dbReference>
<evidence type="ECO:0000256" key="1">
    <source>
        <dbReference type="ARBA" id="ARBA00022737"/>
    </source>
</evidence>
<dbReference type="PANTHER" id="PTHR45622:SF76">
    <property type="entry name" value="HECT AND RLD DOMAIN CONTAINING E3 UBIQUITIN LIGASE 4, ISOFORM C"/>
    <property type="match status" value="1"/>
</dbReference>
<comment type="caution">
    <text evidence="4">The sequence shown here is derived from an EMBL/GenBank/DDBJ whole genome shotgun (WGS) entry which is preliminary data.</text>
</comment>
<dbReference type="EMBL" id="JARBJD010000009">
    <property type="protein sequence ID" value="KAK2962772.1"/>
    <property type="molecule type" value="Genomic_DNA"/>
</dbReference>
<dbReference type="InterPro" id="IPR009091">
    <property type="entry name" value="RCC1/BLIP-II"/>
</dbReference>
<feature type="region of interest" description="Disordered" evidence="3">
    <location>
        <begin position="3305"/>
        <end position="3339"/>
    </location>
</feature>
<feature type="repeat" description="RCC1" evidence="2">
    <location>
        <begin position="4068"/>
        <end position="4123"/>
    </location>
</feature>
<reference evidence="4 5" key="1">
    <citation type="journal article" date="2022" name="bioRxiv">
        <title>Genomics of Preaxostyla Flagellates Illuminates Evolutionary Transitions and the Path Towards Mitochondrial Loss.</title>
        <authorList>
            <person name="Novak L.V.F."/>
            <person name="Treitli S.C."/>
            <person name="Pyrih J."/>
            <person name="Halakuc P."/>
            <person name="Pipaliya S.V."/>
            <person name="Vacek V."/>
            <person name="Brzon O."/>
            <person name="Soukal P."/>
            <person name="Eme L."/>
            <person name="Dacks J.B."/>
            <person name="Karnkowska A."/>
            <person name="Elias M."/>
            <person name="Hampl V."/>
        </authorList>
    </citation>
    <scope>NUCLEOTIDE SEQUENCE [LARGE SCALE GENOMIC DNA]</scope>
    <source>
        <strain evidence="4">NAU3</strain>
        <tissue evidence="4">Gut</tissue>
    </source>
</reference>